<feature type="region of interest" description="Disordered" evidence="1">
    <location>
        <begin position="127"/>
        <end position="191"/>
    </location>
</feature>
<evidence type="ECO:0000313" key="2">
    <source>
        <dbReference type="EMBL" id="KAF5392237.1"/>
    </source>
</evidence>
<organism evidence="2 3">
    <name type="scientific">Collybiopsis confluens</name>
    <dbReference type="NCBI Taxonomy" id="2823264"/>
    <lineage>
        <taxon>Eukaryota</taxon>
        <taxon>Fungi</taxon>
        <taxon>Dikarya</taxon>
        <taxon>Basidiomycota</taxon>
        <taxon>Agaricomycotina</taxon>
        <taxon>Agaricomycetes</taxon>
        <taxon>Agaricomycetidae</taxon>
        <taxon>Agaricales</taxon>
        <taxon>Marasmiineae</taxon>
        <taxon>Omphalotaceae</taxon>
        <taxon>Collybiopsis</taxon>
    </lineage>
</organism>
<name>A0A8H5HZF3_9AGAR</name>
<gene>
    <name evidence="2" type="ORF">D9757_001470</name>
</gene>
<dbReference type="AlphaFoldDB" id="A0A8H5HZF3"/>
<sequence length="205" mass="21882">MSNILRASCVWSKSLKPLVSTSAQVQTRRSFHSPFAVLGNTHSNTPSIASSVYEKQVDHDPEPVKGQKTYVVSEPDPSNAPYRVPAGAFPTSLPYTNFTPTEPPPNYEGQMSSTSSNLAHPVLTRAAPQNESGVGESSAVRHSVAPGSMGDRGGSYGGSGLTDEKGTTRPDTENSLADRNPPPIDSEVVEKFSKLGVKDAWQARK</sequence>
<feature type="compositionally biased region" description="Basic and acidic residues" evidence="1">
    <location>
        <begin position="162"/>
        <end position="172"/>
    </location>
</feature>
<keyword evidence="3" id="KW-1185">Reference proteome</keyword>
<protein>
    <submittedName>
        <fullName evidence="2">Uncharacterized protein</fullName>
    </submittedName>
</protein>
<proteinExistence type="predicted"/>
<feature type="compositionally biased region" description="Gly residues" evidence="1">
    <location>
        <begin position="150"/>
        <end position="160"/>
    </location>
</feature>
<evidence type="ECO:0000313" key="3">
    <source>
        <dbReference type="Proteomes" id="UP000518752"/>
    </source>
</evidence>
<dbReference type="EMBL" id="JAACJN010000006">
    <property type="protein sequence ID" value="KAF5392237.1"/>
    <property type="molecule type" value="Genomic_DNA"/>
</dbReference>
<dbReference type="OrthoDB" id="3355886at2759"/>
<evidence type="ECO:0000256" key="1">
    <source>
        <dbReference type="SAM" id="MobiDB-lite"/>
    </source>
</evidence>
<accession>A0A8H5HZF3</accession>
<comment type="caution">
    <text evidence="2">The sequence shown here is derived from an EMBL/GenBank/DDBJ whole genome shotgun (WGS) entry which is preliminary data.</text>
</comment>
<reference evidence="2 3" key="1">
    <citation type="journal article" date="2020" name="ISME J.">
        <title>Uncovering the hidden diversity of litter-decomposition mechanisms in mushroom-forming fungi.</title>
        <authorList>
            <person name="Floudas D."/>
            <person name="Bentzer J."/>
            <person name="Ahren D."/>
            <person name="Johansson T."/>
            <person name="Persson P."/>
            <person name="Tunlid A."/>
        </authorList>
    </citation>
    <scope>NUCLEOTIDE SEQUENCE [LARGE SCALE GENOMIC DNA]</scope>
    <source>
        <strain evidence="2 3">CBS 406.79</strain>
    </source>
</reference>
<dbReference type="Proteomes" id="UP000518752">
    <property type="component" value="Unassembled WGS sequence"/>
</dbReference>